<evidence type="ECO:0000313" key="3">
    <source>
        <dbReference type="Proteomes" id="UP001165121"/>
    </source>
</evidence>
<keyword evidence="1" id="KW-0812">Transmembrane</keyword>
<comment type="caution">
    <text evidence="2">The sequence shown here is derived from an EMBL/GenBank/DDBJ whole genome shotgun (WGS) entry which is preliminary data.</text>
</comment>
<protein>
    <submittedName>
        <fullName evidence="2">Unnamed protein product</fullName>
    </submittedName>
</protein>
<dbReference type="EMBL" id="BSXT01001092">
    <property type="protein sequence ID" value="GMF38506.1"/>
    <property type="molecule type" value="Genomic_DNA"/>
</dbReference>
<name>A0A9W6XHD1_9STRA</name>
<feature type="transmembrane region" description="Helical" evidence="1">
    <location>
        <begin position="56"/>
        <end position="79"/>
    </location>
</feature>
<keyword evidence="3" id="KW-1185">Reference proteome</keyword>
<accession>A0A9W6XHD1</accession>
<feature type="transmembrane region" description="Helical" evidence="1">
    <location>
        <begin position="85"/>
        <end position="104"/>
    </location>
</feature>
<organism evidence="2 3">
    <name type="scientific">Phytophthora fragariaefolia</name>
    <dbReference type="NCBI Taxonomy" id="1490495"/>
    <lineage>
        <taxon>Eukaryota</taxon>
        <taxon>Sar</taxon>
        <taxon>Stramenopiles</taxon>
        <taxon>Oomycota</taxon>
        <taxon>Peronosporomycetes</taxon>
        <taxon>Peronosporales</taxon>
        <taxon>Peronosporaceae</taxon>
        <taxon>Phytophthora</taxon>
    </lineage>
</organism>
<feature type="transmembrane region" description="Helical" evidence="1">
    <location>
        <begin position="26"/>
        <end position="44"/>
    </location>
</feature>
<dbReference type="Proteomes" id="UP001165121">
    <property type="component" value="Unassembled WGS sequence"/>
</dbReference>
<dbReference type="OrthoDB" id="125125at2759"/>
<reference evidence="2" key="1">
    <citation type="submission" date="2023-04" db="EMBL/GenBank/DDBJ databases">
        <title>Phytophthora fragariaefolia NBRC 109709.</title>
        <authorList>
            <person name="Ichikawa N."/>
            <person name="Sato H."/>
            <person name="Tonouchi N."/>
        </authorList>
    </citation>
    <scope>NUCLEOTIDE SEQUENCE</scope>
    <source>
        <strain evidence="2">NBRC 109709</strain>
    </source>
</reference>
<keyword evidence="1" id="KW-1133">Transmembrane helix</keyword>
<feature type="transmembrane region" description="Helical" evidence="1">
    <location>
        <begin position="399"/>
        <end position="420"/>
    </location>
</feature>
<evidence type="ECO:0000313" key="2">
    <source>
        <dbReference type="EMBL" id="GMF38506.1"/>
    </source>
</evidence>
<gene>
    <name evidence="2" type="ORF">Pfra01_001114100</name>
</gene>
<dbReference type="AlphaFoldDB" id="A0A9W6XHD1"/>
<feature type="transmembrane region" description="Helical" evidence="1">
    <location>
        <begin position="440"/>
        <end position="461"/>
    </location>
</feature>
<evidence type="ECO:0000256" key="1">
    <source>
        <dbReference type="SAM" id="Phobius"/>
    </source>
</evidence>
<keyword evidence="1" id="KW-0472">Membrane</keyword>
<proteinExistence type="predicted"/>
<feature type="transmembrane region" description="Helical" evidence="1">
    <location>
        <begin position="125"/>
        <end position="145"/>
    </location>
</feature>
<sequence length="508" mass="57460">MPTFVLVLIQEIIPLQEPAAGWRENYGFWIRVAILAFVVAFMATDQSRVNIGGVDISLWRLALLSLCTSGMFTACSVVVAAHYRFPIPFFILTMVSLFYPLLILSFRLVVGSHIFRHILDHWKQLIQFTTFACAQVMVAVVYQGYEALFRYTKDSRYHLIVILLLPLLKVTAKTVVLRRIKYMEDLVPEAVIFTVDYFNAIYIATCMQSATSAVAAMAITITDLWQTIFMLYGLHKRTVTIGGRLRAVVGNPHDIDLVEALCLLCRDPQKIKKQLRADIRVISCFPHKLSDYNTVLLEKLANFPSKHCSEEVHTRGPHSSTILAAKPKTFQRLQILCARNRIGAIHPIVPEQALSSARSISSSKQLGLIRKQSLSTSRQSVLQESLEVLFSMECLVATAYLEAVIPFAYSCYVVIMVFLPNARYHTEMTGITSENMRSRIIFLLLFGVLQVFCFMVLVLVIRRNCGMKAWHHLAFVLDAQASLVQGKLVAWTFVTMCFRVVHFGTYGV</sequence>
<feature type="transmembrane region" description="Helical" evidence="1">
    <location>
        <begin position="157"/>
        <end position="177"/>
    </location>
</feature>